<feature type="domain" description="P/Homo B" evidence="4">
    <location>
        <begin position="416"/>
        <end position="581"/>
    </location>
</feature>
<dbReference type="Pfam" id="PF01483">
    <property type="entry name" value="P_proprotein"/>
    <property type="match status" value="1"/>
</dbReference>
<protein>
    <recommendedName>
        <fullName evidence="4">P/Homo B domain-containing protein</fullName>
    </recommendedName>
</protein>
<dbReference type="AlphaFoldDB" id="A0A5J4FWR9"/>
<dbReference type="GO" id="GO:0006508">
    <property type="term" value="P:proteolysis"/>
    <property type="evidence" value="ECO:0007669"/>
    <property type="project" value="UniProtKB-KW"/>
</dbReference>
<dbReference type="InterPro" id="IPR026444">
    <property type="entry name" value="Secre_tail"/>
</dbReference>
<evidence type="ECO:0000256" key="1">
    <source>
        <dbReference type="ARBA" id="ARBA00022670"/>
    </source>
</evidence>
<evidence type="ECO:0000256" key="3">
    <source>
        <dbReference type="ARBA" id="ARBA00022801"/>
    </source>
</evidence>
<dbReference type="InterPro" id="IPR035914">
    <property type="entry name" value="Sperma_CUB_dom_sf"/>
</dbReference>
<keyword evidence="1" id="KW-0645">Protease</keyword>
<reference evidence="5 6" key="1">
    <citation type="submission" date="2019-08" db="EMBL/GenBank/DDBJ databases">
        <title>Ulvibacter marinistellae sp. nov., isolated from a starfish, Patiria pectinifera.</title>
        <authorList>
            <person name="Kawano K."/>
            <person name="Ushijima N."/>
            <person name="Kihara M."/>
            <person name="Itoh H."/>
        </authorList>
    </citation>
    <scope>NUCLEOTIDE SEQUENCE [LARGE SCALE GENOMIC DNA]</scope>
    <source>
        <strain evidence="5 6">KK4</strain>
    </source>
</reference>
<name>A0A5J4FWR9_9FLAO</name>
<dbReference type="Gene3D" id="2.60.120.290">
    <property type="entry name" value="Spermadhesin, CUB domain"/>
    <property type="match status" value="1"/>
</dbReference>
<sequence>MGITYAQNYTTAEQLEINAASNLGNWQQNFDINIIQQKVNNATYENVGNNAINGENNILTPQESDFYSNYVYSQNRNVLADFIPTAGATETFNVATGDFFFDPGGPGGSIDTDGVPGNYPNCNCITTTTLVGADEVTFNDFYVFSTFDWLRIYDGADNSAPLLFENDLTTTITYADFIAANGGSASIVSTGGMLTFEFRSSTVVDRLGYDVEITNGSGGGGGGAMACNQEHTAAGSAAGSGVGSSLDSDFKTAADITVAAGENFTIDAITASFLTFAPSDPPVNATVTYYEDAAGFPGTMIGTETLVPTIVSAMPWVNPVADVYETSLAITPFTFVGDMAADTKYWIEIAMGTATAQGTVFWEGTTDTTIQGEPAVQFDATTGNWTVPLNGTTGLPQDNQEVIYNFSGDCEAIGGGGSGDCFITDSTAVPFEIDPGGTQTADCAVAPNLVPVTITETGIIGTDYDLQTVTVDIEHTFSGDLDLSLVAPDGTTLDLALSLGGGTDDAYNGTQFQDGGADISAATAPFGVGPYEATGGAFSVAFAGVSIAGDWQLQVCDGAGGDTGQVLQFSIEFCPPGAGPTNDECDFAINVECGDVVTGDTSDDTDSGGNAAPDEFFKFTGDGVAQDVTISLCDGGTAYDSLLRVFTDCTLTTEIASNDDSCGLQSELEFESDGVSTYYIMVEGFGSNSGAFSLAVTCASPVENDLCENAIEIDCGASVTGTTIAATIDNDVAGANCGTDITAPGVWYAFTDSSGLPGTALATLCNGTDYDSKISVFSGDCSALVCIDGNDDDCGLQSSVTFPTDGASTYYILVHGFGANTGNFTLDVTCMPTPPPNDMIANSIDVDEIGFPYTDPAVAMPAATLEAGDPAGCSINGSAGVWYNFVAGGSGTATASITSPGGASAVIFYTAPDENASETDLVHVDQFNNQCVGGTSASINTLAGQAYYVFVVNTGAITDIVIDGTLLGTNENTIEGFAFYPNPANDQLNVTAKDTIDSLILFNVLGQKVIDQNVGATSSQLDVSSLPTGTYIMKVSVNGEIGTYKVIKQ</sequence>
<dbReference type="GO" id="GO:0004252">
    <property type="term" value="F:serine-type endopeptidase activity"/>
    <property type="evidence" value="ECO:0007669"/>
    <property type="project" value="InterPro"/>
</dbReference>
<dbReference type="Gene3D" id="2.60.120.260">
    <property type="entry name" value="Galactose-binding domain-like"/>
    <property type="match status" value="1"/>
</dbReference>
<dbReference type="SUPFAM" id="SSF49785">
    <property type="entry name" value="Galactose-binding domain-like"/>
    <property type="match status" value="1"/>
</dbReference>
<dbReference type="Pfam" id="PF18962">
    <property type="entry name" value="Por_Secre_tail"/>
    <property type="match status" value="1"/>
</dbReference>
<evidence type="ECO:0000313" key="5">
    <source>
        <dbReference type="EMBL" id="GEQ86650.1"/>
    </source>
</evidence>
<dbReference type="InterPro" id="IPR008979">
    <property type="entry name" value="Galactose-bd-like_sf"/>
</dbReference>
<evidence type="ECO:0000259" key="4">
    <source>
        <dbReference type="PROSITE" id="PS51829"/>
    </source>
</evidence>
<evidence type="ECO:0000313" key="6">
    <source>
        <dbReference type="Proteomes" id="UP000326994"/>
    </source>
</evidence>
<evidence type="ECO:0000256" key="2">
    <source>
        <dbReference type="ARBA" id="ARBA00022729"/>
    </source>
</evidence>
<dbReference type="EMBL" id="BKCF01000004">
    <property type="protein sequence ID" value="GEQ86650.1"/>
    <property type="molecule type" value="Genomic_DNA"/>
</dbReference>
<organism evidence="5 6">
    <name type="scientific">Patiriisocius marinistellae</name>
    <dbReference type="NCBI Taxonomy" id="2494560"/>
    <lineage>
        <taxon>Bacteria</taxon>
        <taxon>Pseudomonadati</taxon>
        <taxon>Bacteroidota</taxon>
        <taxon>Flavobacteriia</taxon>
        <taxon>Flavobacteriales</taxon>
        <taxon>Flavobacteriaceae</taxon>
        <taxon>Patiriisocius</taxon>
    </lineage>
</organism>
<dbReference type="SUPFAM" id="SSF49854">
    <property type="entry name" value="Spermadhesin, CUB domain"/>
    <property type="match status" value="1"/>
</dbReference>
<keyword evidence="6" id="KW-1185">Reference proteome</keyword>
<keyword evidence="3" id="KW-0378">Hydrolase</keyword>
<keyword evidence="2" id="KW-0732">Signal</keyword>
<dbReference type="PROSITE" id="PS51829">
    <property type="entry name" value="P_HOMO_B"/>
    <property type="match status" value="1"/>
</dbReference>
<dbReference type="NCBIfam" id="TIGR04183">
    <property type="entry name" value="Por_Secre_tail"/>
    <property type="match status" value="1"/>
</dbReference>
<dbReference type="Gene3D" id="2.60.120.380">
    <property type="match status" value="2"/>
</dbReference>
<dbReference type="InterPro" id="IPR002884">
    <property type="entry name" value="P_dom"/>
</dbReference>
<accession>A0A5J4FWR9</accession>
<comment type="caution">
    <text evidence="5">The sequence shown here is derived from an EMBL/GenBank/DDBJ whole genome shotgun (WGS) entry which is preliminary data.</text>
</comment>
<gene>
    <name evidence="5" type="ORF">ULMS_21580</name>
</gene>
<proteinExistence type="predicted"/>
<dbReference type="Proteomes" id="UP000326994">
    <property type="component" value="Unassembled WGS sequence"/>
</dbReference>